<evidence type="ECO:0000313" key="3">
    <source>
        <dbReference type="Proteomes" id="UP000297966"/>
    </source>
</evidence>
<dbReference type="Proteomes" id="UP000297966">
    <property type="component" value="Unassembled WGS sequence"/>
</dbReference>
<name>A0A4Y9LYR2_9BRAD</name>
<dbReference type="RefSeq" id="WP_135174716.1">
    <property type="nucleotide sequence ID" value="NZ_SPQT01000006.1"/>
</dbReference>
<protein>
    <submittedName>
        <fullName evidence="2">SAM-dependent methyltransferase</fullName>
    </submittedName>
</protein>
<evidence type="ECO:0000259" key="1">
    <source>
        <dbReference type="Pfam" id="PF08241"/>
    </source>
</evidence>
<sequence>MIGWLQRRWNEVCDRTIGSDEFWDLAVDHRTAYGALLPLIHRHVKGTTLDLGAGRLAWRAAIRSRASSYFATDAFPTHPDLDFVSDAQGLLPVPDSTFDSIFCCSVLEHMPQPWTALPELLRVLKPGGVLILSVPFLYYLHGQPHDYFRFTRYGVEKLARDAGFEIVELSAAGGLAHATLQAGSMLTTSLLYSPGFPLAARSASWLLTAIARLLDSTDRGQVFAQSINAVLRRPA</sequence>
<dbReference type="InterPro" id="IPR029063">
    <property type="entry name" value="SAM-dependent_MTases_sf"/>
</dbReference>
<proteinExistence type="predicted"/>
<keyword evidence="3" id="KW-1185">Reference proteome</keyword>
<reference evidence="2 3" key="1">
    <citation type="submission" date="2019-03" db="EMBL/GenBank/DDBJ databases">
        <title>Bradyrhizobium diversity isolated from nodules of Chamaecrista fasciculata.</title>
        <authorList>
            <person name="Klepa M.S."/>
            <person name="Urquiaga M.O."/>
            <person name="Hungria M."/>
            <person name="Delamuta J.R."/>
        </authorList>
    </citation>
    <scope>NUCLEOTIDE SEQUENCE [LARGE SCALE GENOMIC DNA]</scope>
    <source>
        <strain evidence="2 3">CNPSo 3448</strain>
    </source>
</reference>
<dbReference type="Pfam" id="PF08241">
    <property type="entry name" value="Methyltransf_11"/>
    <property type="match status" value="1"/>
</dbReference>
<feature type="domain" description="Methyltransferase type 11" evidence="1">
    <location>
        <begin position="66"/>
        <end position="132"/>
    </location>
</feature>
<dbReference type="InterPro" id="IPR013216">
    <property type="entry name" value="Methyltransf_11"/>
</dbReference>
<comment type="caution">
    <text evidence="2">The sequence shown here is derived from an EMBL/GenBank/DDBJ whole genome shotgun (WGS) entry which is preliminary data.</text>
</comment>
<keyword evidence="2" id="KW-0808">Transferase</keyword>
<dbReference type="GO" id="GO:0032259">
    <property type="term" value="P:methylation"/>
    <property type="evidence" value="ECO:0007669"/>
    <property type="project" value="UniProtKB-KW"/>
</dbReference>
<evidence type="ECO:0000313" key="2">
    <source>
        <dbReference type="EMBL" id="TFV48000.1"/>
    </source>
</evidence>
<dbReference type="Gene3D" id="3.40.50.150">
    <property type="entry name" value="Vaccinia Virus protein VP39"/>
    <property type="match status" value="1"/>
</dbReference>
<dbReference type="SUPFAM" id="SSF53335">
    <property type="entry name" value="S-adenosyl-L-methionine-dependent methyltransferases"/>
    <property type="match status" value="1"/>
</dbReference>
<accession>A0A4Y9LYR2</accession>
<gene>
    <name evidence="2" type="ORF">E4K65_14355</name>
</gene>
<organism evidence="2 3">
    <name type="scientific">Bradyrhizobium niftali</name>
    <dbReference type="NCBI Taxonomy" id="2560055"/>
    <lineage>
        <taxon>Bacteria</taxon>
        <taxon>Pseudomonadati</taxon>
        <taxon>Pseudomonadota</taxon>
        <taxon>Alphaproteobacteria</taxon>
        <taxon>Hyphomicrobiales</taxon>
        <taxon>Nitrobacteraceae</taxon>
        <taxon>Bradyrhizobium</taxon>
    </lineage>
</organism>
<dbReference type="GO" id="GO:0008757">
    <property type="term" value="F:S-adenosylmethionine-dependent methyltransferase activity"/>
    <property type="evidence" value="ECO:0007669"/>
    <property type="project" value="InterPro"/>
</dbReference>
<keyword evidence="2" id="KW-0489">Methyltransferase</keyword>
<dbReference type="AlphaFoldDB" id="A0A4Y9LYR2"/>
<dbReference type="EMBL" id="SPQT01000006">
    <property type="protein sequence ID" value="TFV48000.1"/>
    <property type="molecule type" value="Genomic_DNA"/>
</dbReference>
<dbReference type="OrthoDB" id="163232at2"/>
<dbReference type="CDD" id="cd02440">
    <property type="entry name" value="AdoMet_MTases"/>
    <property type="match status" value="1"/>
</dbReference>